<dbReference type="InterPro" id="IPR050272">
    <property type="entry name" value="Isochorismatase-like_hydrls"/>
</dbReference>
<keyword evidence="5" id="KW-1185">Reference proteome</keyword>
<accession>A0ABP0C8D6</accession>
<dbReference type="InterPro" id="IPR000868">
    <property type="entry name" value="Isochorismatase-like_dom"/>
</dbReference>
<evidence type="ECO:0000256" key="2">
    <source>
        <dbReference type="ARBA" id="ARBA00022801"/>
    </source>
</evidence>
<evidence type="ECO:0000256" key="1">
    <source>
        <dbReference type="ARBA" id="ARBA00006336"/>
    </source>
</evidence>
<reference evidence="4 5" key="1">
    <citation type="submission" date="2024-01" db="EMBL/GenBank/DDBJ databases">
        <authorList>
            <person name="Allen C."/>
            <person name="Tagirdzhanova G."/>
        </authorList>
    </citation>
    <scope>NUCLEOTIDE SEQUENCE [LARGE SCALE GENOMIC DNA]</scope>
</reference>
<organism evidence="4 5">
    <name type="scientific">Sporothrix bragantina</name>
    <dbReference type="NCBI Taxonomy" id="671064"/>
    <lineage>
        <taxon>Eukaryota</taxon>
        <taxon>Fungi</taxon>
        <taxon>Dikarya</taxon>
        <taxon>Ascomycota</taxon>
        <taxon>Pezizomycotina</taxon>
        <taxon>Sordariomycetes</taxon>
        <taxon>Sordariomycetidae</taxon>
        <taxon>Ophiostomatales</taxon>
        <taxon>Ophiostomataceae</taxon>
        <taxon>Sporothrix</taxon>
    </lineage>
</organism>
<proteinExistence type="inferred from homology"/>
<evidence type="ECO:0000313" key="5">
    <source>
        <dbReference type="Proteomes" id="UP001642406"/>
    </source>
</evidence>
<sequence>MNNAPPIILDAANPCSPLAVPPSKTALLLLDFHGFIVASQPNAGADVVAQTSQLRSWARDRGMFIVHCGIDFRAVTPASRKMAKRANSVQQKMALSGLAGQQGIAAPESLAPTPGEYLFYRPPSNVSALGSYGLETFLAAHDIESLVLTGFSTSMCVLNTAKNAADAGFVVTVLQDATGDKDAVVHDTILSKVVVGQVHVSTRAEYMAAWDKEGKEGKEDSVAVVDKLAGTKLTE</sequence>
<dbReference type="CDD" id="cd00431">
    <property type="entry name" value="cysteine_hydrolases"/>
    <property type="match status" value="1"/>
</dbReference>
<dbReference type="Pfam" id="PF00857">
    <property type="entry name" value="Isochorismatase"/>
    <property type="match status" value="1"/>
</dbReference>
<gene>
    <name evidence="4" type="ORF">SBRCBS47491_006602</name>
</gene>
<name>A0ABP0C8D6_9PEZI</name>
<protein>
    <recommendedName>
        <fullName evidence="3">Isochorismatase-like domain-containing protein</fullName>
    </recommendedName>
</protein>
<comment type="similarity">
    <text evidence="1">Belongs to the isochorismatase family.</text>
</comment>
<keyword evidence="2" id="KW-0378">Hydrolase</keyword>
<dbReference type="EMBL" id="CAWUHC010000066">
    <property type="protein sequence ID" value="CAK7227534.1"/>
    <property type="molecule type" value="Genomic_DNA"/>
</dbReference>
<feature type="domain" description="Isochorismatase-like" evidence="3">
    <location>
        <begin position="25"/>
        <end position="203"/>
    </location>
</feature>
<evidence type="ECO:0000259" key="3">
    <source>
        <dbReference type="Pfam" id="PF00857"/>
    </source>
</evidence>
<evidence type="ECO:0000313" key="4">
    <source>
        <dbReference type="EMBL" id="CAK7227534.1"/>
    </source>
</evidence>
<dbReference type="SUPFAM" id="SSF52499">
    <property type="entry name" value="Isochorismatase-like hydrolases"/>
    <property type="match status" value="1"/>
</dbReference>
<dbReference type="PANTHER" id="PTHR43540">
    <property type="entry name" value="PEROXYUREIDOACRYLATE/UREIDOACRYLATE AMIDOHYDROLASE-RELATED"/>
    <property type="match status" value="1"/>
</dbReference>
<dbReference type="PANTHER" id="PTHR43540:SF1">
    <property type="entry name" value="ISOCHORISMATASE HYDROLASE"/>
    <property type="match status" value="1"/>
</dbReference>
<comment type="caution">
    <text evidence="4">The sequence shown here is derived from an EMBL/GenBank/DDBJ whole genome shotgun (WGS) entry which is preliminary data.</text>
</comment>
<dbReference type="InterPro" id="IPR036380">
    <property type="entry name" value="Isochorismatase-like_sf"/>
</dbReference>
<dbReference type="Gene3D" id="3.40.50.850">
    <property type="entry name" value="Isochorismatase-like"/>
    <property type="match status" value="1"/>
</dbReference>
<dbReference type="Proteomes" id="UP001642406">
    <property type="component" value="Unassembled WGS sequence"/>
</dbReference>